<reference evidence="12 13" key="1">
    <citation type="submission" date="2019-06" db="EMBL/GenBank/DDBJ databases">
        <title>Flavobacteriaceae Paucihalobacterium erythroidium CWB-1, complete genome.</title>
        <authorList>
            <person name="Wu S."/>
        </authorList>
    </citation>
    <scope>NUCLEOTIDE SEQUENCE [LARGE SCALE GENOMIC DNA]</scope>
    <source>
        <strain evidence="12 13">CWB-1</strain>
    </source>
</reference>
<proteinExistence type="inferred from homology"/>
<dbReference type="PANTHER" id="PTHR34185:SF1">
    <property type="entry name" value="DIADENYLATE CYCLASE"/>
    <property type="match status" value="1"/>
</dbReference>
<keyword evidence="2 10" id="KW-1003">Cell membrane</keyword>
<keyword evidence="5 10" id="KW-0548">Nucleotidyltransferase</keyword>
<evidence type="ECO:0000256" key="6">
    <source>
        <dbReference type="ARBA" id="ARBA00022741"/>
    </source>
</evidence>
<evidence type="ECO:0000256" key="3">
    <source>
        <dbReference type="ARBA" id="ARBA00022679"/>
    </source>
</evidence>
<evidence type="ECO:0000259" key="11">
    <source>
        <dbReference type="PROSITE" id="PS51794"/>
    </source>
</evidence>
<evidence type="ECO:0000256" key="5">
    <source>
        <dbReference type="ARBA" id="ARBA00022695"/>
    </source>
</evidence>
<keyword evidence="7 10" id="KW-0067">ATP-binding</keyword>
<evidence type="ECO:0000256" key="1">
    <source>
        <dbReference type="ARBA" id="ARBA00000877"/>
    </source>
</evidence>
<organism evidence="12 13">
    <name type="scientific">Paucihalobacter ruber</name>
    <dbReference type="NCBI Taxonomy" id="2567861"/>
    <lineage>
        <taxon>Bacteria</taxon>
        <taxon>Pseudomonadati</taxon>
        <taxon>Bacteroidota</taxon>
        <taxon>Flavobacteriia</taxon>
        <taxon>Flavobacteriales</taxon>
        <taxon>Flavobacteriaceae</taxon>
        <taxon>Paucihalobacter</taxon>
    </lineage>
</organism>
<evidence type="ECO:0000256" key="8">
    <source>
        <dbReference type="ARBA" id="ARBA00022989"/>
    </source>
</evidence>
<dbReference type="HAMAP" id="MF_01499">
    <property type="entry name" value="DacA"/>
    <property type="match status" value="1"/>
</dbReference>
<dbReference type="InterPro" id="IPR045585">
    <property type="entry name" value="CdaA_N"/>
</dbReference>
<comment type="similarity">
    <text evidence="10">Belongs to the adenylate cyclase family. DacA/CdaA subfamily.</text>
</comment>
<dbReference type="PANTHER" id="PTHR34185">
    <property type="entry name" value="DIADENYLATE CYCLASE"/>
    <property type="match status" value="1"/>
</dbReference>
<protein>
    <recommendedName>
        <fullName evidence="10">Diadenylate cyclase</fullName>
        <shortName evidence="10">DAC</shortName>
        <ecNumber evidence="10">2.7.7.85</ecNumber>
    </recommendedName>
    <alternativeName>
        <fullName evidence="10">Cyclic-di-AMP synthase</fullName>
        <shortName evidence="10">c-di-AMP synthase</shortName>
    </alternativeName>
</protein>
<evidence type="ECO:0000256" key="2">
    <source>
        <dbReference type="ARBA" id="ARBA00022475"/>
    </source>
</evidence>
<dbReference type="EMBL" id="VHIQ01000003">
    <property type="protein sequence ID" value="TPV34246.1"/>
    <property type="molecule type" value="Genomic_DNA"/>
</dbReference>
<dbReference type="PIRSF" id="PIRSF004793">
    <property type="entry name" value="UCP004793"/>
    <property type="match status" value="1"/>
</dbReference>
<keyword evidence="8 10" id="KW-1133">Transmembrane helix</keyword>
<comment type="catalytic activity">
    <reaction evidence="1 10">
        <text>2 ATP = 3',3'-c-di-AMP + 2 diphosphate</text>
        <dbReference type="Rhea" id="RHEA:35655"/>
        <dbReference type="ChEBI" id="CHEBI:30616"/>
        <dbReference type="ChEBI" id="CHEBI:33019"/>
        <dbReference type="ChEBI" id="CHEBI:71500"/>
        <dbReference type="EC" id="2.7.7.85"/>
    </reaction>
</comment>
<dbReference type="InterPro" id="IPR003390">
    <property type="entry name" value="DNA_integrity_scan_DisA_N"/>
</dbReference>
<dbReference type="EC" id="2.7.7.85" evidence="10"/>
<dbReference type="InterPro" id="IPR034701">
    <property type="entry name" value="CdaA"/>
</dbReference>
<keyword evidence="13" id="KW-1185">Reference proteome</keyword>
<dbReference type="Gene3D" id="3.40.1700.10">
    <property type="entry name" value="DNA integrity scanning protein, DisA, N-terminal domain"/>
    <property type="match status" value="1"/>
</dbReference>
<evidence type="ECO:0000313" key="13">
    <source>
        <dbReference type="Proteomes" id="UP000317332"/>
    </source>
</evidence>
<evidence type="ECO:0000256" key="7">
    <source>
        <dbReference type="ARBA" id="ARBA00022840"/>
    </source>
</evidence>
<feature type="transmembrane region" description="Helical" evidence="10">
    <location>
        <begin position="49"/>
        <end position="69"/>
    </location>
</feature>
<keyword evidence="6 10" id="KW-0547">Nucleotide-binding</keyword>
<comment type="caution">
    <text evidence="12">The sequence shown here is derived from an EMBL/GenBank/DDBJ whole genome shotgun (WGS) entry which is preliminary data.</text>
</comment>
<dbReference type="InterPro" id="IPR050338">
    <property type="entry name" value="DisA"/>
</dbReference>
<comment type="function">
    <text evidence="10">Catalyzes the condensation of 2 ATP molecules into cyclic di-AMP (c-di-AMP), a second messenger used to regulate differing processes in different bacteria.</text>
</comment>
<evidence type="ECO:0000256" key="10">
    <source>
        <dbReference type="HAMAP-Rule" id="MF_01499"/>
    </source>
</evidence>
<dbReference type="GO" id="GO:0106408">
    <property type="term" value="F:diadenylate cyclase activity"/>
    <property type="evidence" value="ECO:0007669"/>
    <property type="project" value="UniProtKB-EC"/>
</dbReference>
<dbReference type="OrthoDB" id="9807385at2"/>
<feature type="transmembrane region" description="Helical" evidence="10">
    <location>
        <begin position="6"/>
        <end position="37"/>
    </location>
</feature>
<dbReference type="SUPFAM" id="SSF143597">
    <property type="entry name" value="YojJ-like"/>
    <property type="match status" value="1"/>
</dbReference>
<evidence type="ECO:0000256" key="9">
    <source>
        <dbReference type="ARBA" id="ARBA00023136"/>
    </source>
</evidence>
<comment type="subunit">
    <text evidence="10">Probably a homodimer.</text>
</comment>
<keyword evidence="9 10" id="KW-0472">Membrane</keyword>
<dbReference type="Proteomes" id="UP000317332">
    <property type="component" value="Unassembled WGS sequence"/>
</dbReference>
<name>A0A506PK60_9FLAO</name>
<dbReference type="GO" id="GO:0006171">
    <property type="term" value="P:cAMP biosynthetic process"/>
    <property type="evidence" value="ECO:0007669"/>
    <property type="project" value="InterPro"/>
</dbReference>
<accession>A0A506PK60</accession>
<evidence type="ECO:0000256" key="4">
    <source>
        <dbReference type="ARBA" id="ARBA00022692"/>
    </source>
</evidence>
<evidence type="ECO:0000313" key="12">
    <source>
        <dbReference type="EMBL" id="TPV34246.1"/>
    </source>
</evidence>
<feature type="domain" description="DAC" evidence="11">
    <location>
        <begin position="70"/>
        <end position="238"/>
    </location>
</feature>
<keyword evidence="3 10" id="KW-0808">Transferase</keyword>
<dbReference type="AlphaFoldDB" id="A0A506PK60"/>
<dbReference type="GO" id="GO:0005524">
    <property type="term" value="F:ATP binding"/>
    <property type="evidence" value="ECO:0007669"/>
    <property type="project" value="UniProtKB-UniRule"/>
</dbReference>
<dbReference type="Pfam" id="PF19293">
    <property type="entry name" value="CdaA_N"/>
    <property type="match status" value="1"/>
</dbReference>
<dbReference type="PROSITE" id="PS51794">
    <property type="entry name" value="DAC"/>
    <property type="match status" value="1"/>
</dbReference>
<dbReference type="Pfam" id="PF02457">
    <property type="entry name" value="DAC"/>
    <property type="match status" value="1"/>
</dbReference>
<dbReference type="InterPro" id="IPR014046">
    <property type="entry name" value="C-di-AMP_synthase"/>
</dbReference>
<gene>
    <name evidence="10" type="primary">dacA</name>
    <name evidence="12" type="ORF">FJ651_08010</name>
</gene>
<dbReference type="InterPro" id="IPR036888">
    <property type="entry name" value="DNA_integrity_DisA_N_sf"/>
</dbReference>
<sequence length="251" mass="28337">MNVLDVILVAILLYYVYQLLKGTVAINIFLGIAILYLIWRLTEYLNMRLLYTIFGGFMKVGIIALIVVFQPEIRKFLLMVGSTNIKQRRKNFLSRLKIFKNESTSLTNVEAVVKACTKMGSTKTGALIVFERHNNIDYLVTIGDETEIKVSEVILESIFFKNSPLHDGAIIITNNVIRGTRVILPVNMGKTIPNHFGLRHRAAIGITEKTDALALVVSEETGQISFIKNGDFCDYTDTADLIQKIRSYLEK</sequence>
<keyword evidence="4 10" id="KW-0812">Transmembrane</keyword>
<comment type="caution">
    <text evidence="10">Lacks conserved residue(s) required for the propagation of feature annotation.</text>
</comment>
<dbReference type="GO" id="GO:0004016">
    <property type="term" value="F:adenylate cyclase activity"/>
    <property type="evidence" value="ECO:0007669"/>
    <property type="project" value="UniProtKB-UniRule"/>
</dbReference>